<dbReference type="EMBL" id="JADIKI010000021">
    <property type="protein sequence ID" value="MFK2853210.1"/>
    <property type="molecule type" value="Genomic_DNA"/>
</dbReference>
<name>A0ABW8IEE1_9GAMM</name>
<keyword evidence="2" id="KW-1185">Reference proteome</keyword>
<proteinExistence type="predicted"/>
<sequence length="67" mass="7889">MQEQQSMRELSKIRATISRAGAYDFDQYLPHHAPTSLTSFAVENRLGEDQRTFQQRSWSMTIRQDQI</sequence>
<evidence type="ECO:0000313" key="1">
    <source>
        <dbReference type="EMBL" id="MFK2853210.1"/>
    </source>
</evidence>
<gene>
    <name evidence="1" type="ORF">ISP18_01200</name>
</gene>
<dbReference type="Proteomes" id="UP001620409">
    <property type="component" value="Unassembled WGS sequence"/>
</dbReference>
<protein>
    <submittedName>
        <fullName evidence="1">Uncharacterized protein</fullName>
    </submittedName>
</protein>
<dbReference type="RefSeq" id="WP_380016225.1">
    <property type="nucleotide sequence ID" value="NZ_JADIKI010000021.1"/>
</dbReference>
<organism evidence="1 2">
    <name type="scientific">Dyella humi</name>
    <dbReference type="NCBI Taxonomy" id="1770547"/>
    <lineage>
        <taxon>Bacteria</taxon>
        <taxon>Pseudomonadati</taxon>
        <taxon>Pseudomonadota</taxon>
        <taxon>Gammaproteobacteria</taxon>
        <taxon>Lysobacterales</taxon>
        <taxon>Rhodanobacteraceae</taxon>
        <taxon>Dyella</taxon>
    </lineage>
</organism>
<reference evidence="1 2" key="1">
    <citation type="submission" date="2020-10" db="EMBL/GenBank/DDBJ databases">
        <title>Phylogeny of dyella-like bacteria.</title>
        <authorList>
            <person name="Fu J."/>
        </authorList>
    </citation>
    <scope>NUCLEOTIDE SEQUENCE [LARGE SCALE GENOMIC DNA]</scope>
    <source>
        <strain evidence="1 2">DHG40</strain>
    </source>
</reference>
<comment type="caution">
    <text evidence="1">The sequence shown here is derived from an EMBL/GenBank/DDBJ whole genome shotgun (WGS) entry which is preliminary data.</text>
</comment>
<evidence type="ECO:0000313" key="2">
    <source>
        <dbReference type="Proteomes" id="UP001620409"/>
    </source>
</evidence>
<accession>A0ABW8IEE1</accession>